<evidence type="ECO:0008006" key="4">
    <source>
        <dbReference type="Google" id="ProtNLM"/>
    </source>
</evidence>
<name>A0A1H7CTX4_9ACTN</name>
<feature type="signal peptide" evidence="1">
    <location>
        <begin position="1"/>
        <end position="39"/>
    </location>
</feature>
<reference evidence="3" key="1">
    <citation type="submission" date="2016-10" db="EMBL/GenBank/DDBJ databases">
        <authorList>
            <person name="Varghese N."/>
            <person name="Submissions S."/>
        </authorList>
    </citation>
    <scope>NUCLEOTIDE SEQUENCE [LARGE SCALE GENOMIC DNA]</scope>
    <source>
        <strain evidence="3">CGMCC 4.7038</strain>
    </source>
</reference>
<evidence type="ECO:0000313" key="2">
    <source>
        <dbReference type="EMBL" id="SEJ92027.1"/>
    </source>
</evidence>
<evidence type="ECO:0000256" key="1">
    <source>
        <dbReference type="SAM" id="SignalP"/>
    </source>
</evidence>
<dbReference type="InterPro" id="IPR006311">
    <property type="entry name" value="TAT_signal"/>
</dbReference>
<keyword evidence="3" id="KW-1185">Reference proteome</keyword>
<feature type="chain" id="PRO_5011570759" description="N-acetylmuramoyl-L-alanine amidase" evidence="1">
    <location>
        <begin position="40"/>
        <end position="223"/>
    </location>
</feature>
<dbReference type="Proteomes" id="UP000198707">
    <property type="component" value="Unassembled WGS sequence"/>
</dbReference>
<organism evidence="2 3">
    <name type="scientific">Micromonospora phaseoli</name>
    <dbReference type="NCBI Taxonomy" id="1144548"/>
    <lineage>
        <taxon>Bacteria</taxon>
        <taxon>Bacillati</taxon>
        <taxon>Actinomycetota</taxon>
        <taxon>Actinomycetes</taxon>
        <taxon>Micromonosporales</taxon>
        <taxon>Micromonosporaceae</taxon>
        <taxon>Micromonospora</taxon>
    </lineage>
</organism>
<evidence type="ECO:0000313" key="3">
    <source>
        <dbReference type="Proteomes" id="UP000198707"/>
    </source>
</evidence>
<keyword evidence="1" id="KW-0732">Signal</keyword>
<gene>
    <name evidence="2" type="ORF">SAMN05443287_11096</name>
</gene>
<dbReference type="EMBL" id="FNYV01000010">
    <property type="protein sequence ID" value="SEJ92027.1"/>
    <property type="molecule type" value="Genomic_DNA"/>
</dbReference>
<sequence>MSCVKSPSAPLSRRGLLAGTAVASAAAVTATVATAPAVAASPVRAALPAVTHDGIATARLAAPAVLEPDLHERLGAWLAFWSANSPRGWSVPTEVAGQADATGEAFTLHAIRVVVDDQPVDAFVAGRPDHAHLGTLASLHHHFGQVTVIAGGGLRVVDSEAGFTGSPEQVAFAFAACDRLWGVRTARVAPWRHLVGHADSASRPAWAAFTRTALRRGLRTDTY</sequence>
<protein>
    <recommendedName>
        <fullName evidence="4">N-acetylmuramoyl-L-alanine amidase</fullName>
    </recommendedName>
</protein>
<dbReference type="STRING" id="1144548.SAMN05443287_11096"/>
<dbReference type="PROSITE" id="PS51318">
    <property type="entry name" value="TAT"/>
    <property type="match status" value="1"/>
</dbReference>
<accession>A0A1H7CTX4</accession>
<proteinExistence type="predicted"/>
<dbReference type="AlphaFoldDB" id="A0A1H7CTX4"/>